<evidence type="ECO:0000256" key="2">
    <source>
        <dbReference type="SAM" id="MobiDB-lite"/>
    </source>
</evidence>
<feature type="region of interest" description="Disordered" evidence="2">
    <location>
        <begin position="917"/>
        <end position="958"/>
    </location>
</feature>
<protein>
    <recommendedName>
        <fullName evidence="5">CxC1-like cysteine cluster associated with KDZ transposases domain-containing protein</fullName>
    </recommendedName>
</protein>
<dbReference type="PANTHER" id="PTHR33096:SF1">
    <property type="entry name" value="CXC1-LIKE CYSTEINE CLUSTER ASSOCIATED WITH KDZ TRANSPOSASES DOMAIN-CONTAINING PROTEIN"/>
    <property type="match status" value="1"/>
</dbReference>
<feature type="compositionally biased region" description="Acidic residues" evidence="2">
    <location>
        <begin position="945"/>
        <end position="956"/>
    </location>
</feature>
<dbReference type="Proteomes" id="UP000284706">
    <property type="component" value="Unassembled WGS sequence"/>
</dbReference>
<accession>A0A409YEF3</accession>
<evidence type="ECO:0000313" key="3">
    <source>
        <dbReference type="EMBL" id="PPR01364.1"/>
    </source>
</evidence>
<reference evidence="3 4" key="1">
    <citation type="journal article" date="2018" name="Evol. Lett.">
        <title>Horizontal gene cluster transfer increased hallucinogenic mushroom diversity.</title>
        <authorList>
            <person name="Reynolds H.T."/>
            <person name="Vijayakumar V."/>
            <person name="Gluck-Thaler E."/>
            <person name="Korotkin H.B."/>
            <person name="Matheny P.B."/>
            <person name="Slot J.C."/>
        </authorList>
    </citation>
    <scope>NUCLEOTIDE SEQUENCE [LARGE SCALE GENOMIC DNA]</scope>
    <source>
        <strain evidence="3 4">SRW20</strain>
    </source>
</reference>
<keyword evidence="1" id="KW-0175">Coiled coil</keyword>
<sequence>MAPKLVWRRPIGGQVEAKRTPGSIYEQQDAFTRQQRQMETPIYAPGGVFYQVPPVPLHKHSSQEMAKLDDEAQTDLLDAGLSDAEELAANADAQNRGNVSAAAYRKKERQNQQWNENIIPMMIRPYVTLLRETDSLRDMSSVRGRAVCSVCAFFYGFHYAMYADPSCSSDSKDTPLLLQRTCITASKSFPKSGTQHDCLSITFIVHQDTLRIRFSKALQWYSTLQDTKHLRLGELLDHVRETRCEPEPESVDHDDINSNPGLNNIRRPSEYLRQRCPLCFGGQNWYQPDELFDSIVCIDANFTQKRRRSQGHAPSVPHQHPETLFVPPDDVAAVQAEVEGARPVRPKATTHDAYEPGMKVPSSTLDECHESFTAADSNRVKASTQFFADTGLMALLCRHDRVLWLVNMTSAGEKQYYAICLLNKLFEHIPEKMRIGVLYDIGCQLHRSCVKYGFLASVLDRITFGISVFHAYGHQWPCQIIYHPRKCPGFGLSDGEGCERFWSAIKSLIPSLRVSGYYTRLYTIDTKVKHLDSLSLVAMGQWLRRKWRSTQEQKLETSNVLAALDKRGVTVARLRQEWANQIQEQTKPLPRQSKNLADKELHSILVLQENLRDYEAEIAALEDILITENFDPGTTVIEVQAQLQEKRKKIKIIQKSIEEKKAVLSIADQKNLKRLLGNKFLRIRINALAVKQRIRERLRHRKYELESFGTSYRNTVNHQKLQQHAEHQIKRKEPGIRNLASTYNKLCQDLSNLISSRTAPKGARAPPTISLEGLFNLDVDHDIWQDDLLTNDLDDPLAIPDWLGNDDIRAGIKVLLRHDRCLEEERRLLKERQSMQEWFIEEWNLVNFTLTCTENDQDIDLSYQLRQHKNQLLHLCLAWKEAVSNLPCSLSKSWGPTETELQEAEDYRSTEQAIRISQEEAMDTDNTGMETSLDADGHEYVSGNDGDDDGDSDDSDVQLSIGDCEEVEEAELIDAMEGFDLAKEFRQ</sequence>
<dbReference type="InParanoid" id="A0A409YEF3"/>
<proteinExistence type="predicted"/>
<comment type="caution">
    <text evidence="3">The sequence shown here is derived from an EMBL/GenBank/DDBJ whole genome shotgun (WGS) entry which is preliminary data.</text>
</comment>
<keyword evidence="4" id="KW-1185">Reference proteome</keyword>
<evidence type="ECO:0000313" key="4">
    <source>
        <dbReference type="Proteomes" id="UP000284706"/>
    </source>
</evidence>
<name>A0A409YEF3_9AGAR</name>
<organism evidence="3 4">
    <name type="scientific">Gymnopilus dilepis</name>
    <dbReference type="NCBI Taxonomy" id="231916"/>
    <lineage>
        <taxon>Eukaryota</taxon>
        <taxon>Fungi</taxon>
        <taxon>Dikarya</taxon>
        <taxon>Basidiomycota</taxon>
        <taxon>Agaricomycotina</taxon>
        <taxon>Agaricomycetes</taxon>
        <taxon>Agaricomycetidae</taxon>
        <taxon>Agaricales</taxon>
        <taxon>Agaricineae</taxon>
        <taxon>Hymenogastraceae</taxon>
        <taxon>Gymnopilus</taxon>
    </lineage>
</organism>
<dbReference type="PANTHER" id="PTHR33096">
    <property type="entry name" value="CXC2 DOMAIN-CONTAINING PROTEIN"/>
    <property type="match status" value="1"/>
</dbReference>
<dbReference type="EMBL" id="NHYE01000944">
    <property type="protein sequence ID" value="PPR01364.1"/>
    <property type="molecule type" value="Genomic_DNA"/>
</dbReference>
<feature type="coiled-coil region" evidence="1">
    <location>
        <begin position="604"/>
        <end position="663"/>
    </location>
</feature>
<evidence type="ECO:0008006" key="5">
    <source>
        <dbReference type="Google" id="ProtNLM"/>
    </source>
</evidence>
<dbReference type="OrthoDB" id="3237105at2759"/>
<dbReference type="STRING" id="231916.A0A409YEF3"/>
<dbReference type="Pfam" id="PF18758">
    <property type="entry name" value="KDZ"/>
    <property type="match status" value="1"/>
</dbReference>
<dbReference type="InterPro" id="IPR040521">
    <property type="entry name" value="KDZ"/>
</dbReference>
<gene>
    <name evidence="3" type="ORF">CVT26_015413</name>
</gene>
<dbReference type="AlphaFoldDB" id="A0A409YEF3"/>
<evidence type="ECO:0000256" key="1">
    <source>
        <dbReference type="SAM" id="Coils"/>
    </source>
</evidence>